<dbReference type="Gene3D" id="3.40.50.150">
    <property type="entry name" value="Vaccinia Virus protein VP39"/>
    <property type="match status" value="1"/>
</dbReference>
<dbReference type="GO" id="GO:0008983">
    <property type="term" value="F:protein-glutamate O-methyltransferase activity"/>
    <property type="evidence" value="ECO:0007669"/>
    <property type="project" value="UniProtKB-EC"/>
</dbReference>
<dbReference type="PANTHER" id="PTHR24422">
    <property type="entry name" value="CHEMOTAXIS PROTEIN METHYLTRANSFERASE"/>
    <property type="match status" value="1"/>
</dbReference>
<evidence type="ECO:0000256" key="3">
    <source>
        <dbReference type="ARBA" id="ARBA00022679"/>
    </source>
</evidence>
<feature type="binding site" evidence="6">
    <location>
        <begin position="196"/>
        <end position="197"/>
    </location>
    <ligand>
        <name>S-adenosyl-L-methionine</name>
        <dbReference type="ChEBI" id="CHEBI:59789"/>
    </ligand>
</feature>
<dbReference type="InterPro" id="IPR036804">
    <property type="entry name" value="CheR_N_sf"/>
</dbReference>
<dbReference type="PRINTS" id="PR00996">
    <property type="entry name" value="CHERMTFRASE"/>
</dbReference>
<keyword evidence="9" id="KW-1185">Reference proteome</keyword>
<dbReference type="SMART" id="SM00138">
    <property type="entry name" value="MeTrc"/>
    <property type="match status" value="1"/>
</dbReference>
<dbReference type="RefSeq" id="WP_183318605.1">
    <property type="nucleotide sequence ID" value="NZ_JACIEN010000008.1"/>
</dbReference>
<dbReference type="InterPro" id="IPR050903">
    <property type="entry name" value="Bact_Chemotaxis_MeTrfase"/>
</dbReference>
<comment type="catalytic activity">
    <reaction evidence="1 5">
        <text>L-glutamyl-[protein] + S-adenosyl-L-methionine = [protein]-L-glutamate 5-O-methyl ester + S-adenosyl-L-homocysteine</text>
        <dbReference type="Rhea" id="RHEA:24452"/>
        <dbReference type="Rhea" id="RHEA-COMP:10208"/>
        <dbReference type="Rhea" id="RHEA-COMP:10311"/>
        <dbReference type="ChEBI" id="CHEBI:29973"/>
        <dbReference type="ChEBI" id="CHEBI:57856"/>
        <dbReference type="ChEBI" id="CHEBI:59789"/>
        <dbReference type="ChEBI" id="CHEBI:82795"/>
        <dbReference type="EC" id="2.1.1.80"/>
    </reaction>
</comment>
<dbReference type="Pfam" id="PF03705">
    <property type="entry name" value="CheR_N"/>
    <property type="match status" value="1"/>
</dbReference>
<dbReference type="Gene3D" id="1.10.155.10">
    <property type="entry name" value="Chemotaxis receptor methyltransferase CheR, N-terminal domain"/>
    <property type="match status" value="1"/>
</dbReference>
<evidence type="ECO:0000256" key="6">
    <source>
        <dbReference type="PIRSR" id="PIRSR000410-1"/>
    </source>
</evidence>
<protein>
    <recommendedName>
        <fullName evidence="5">Chemotaxis protein methyltransferase</fullName>
        <ecNumber evidence="5">2.1.1.80</ecNumber>
    </recommendedName>
</protein>
<name>A0A840CBX5_9HYPH</name>
<dbReference type="Proteomes" id="UP000577362">
    <property type="component" value="Unassembled WGS sequence"/>
</dbReference>
<feature type="binding site" evidence="6">
    <location>
        <position position="141"/>
    </location>
    <ligand>
        <name>S-adenosyl-L-methionine</name>
        <dbReference type="ChEBI" id="CHEBI:59789"/>
    </ligand>
</feature>
<organism evidence="8 9">
    <name type="scientific">Chelatococcus caeni</name>
    <dbReference type="NCBI Taxonomy" id="1348468"/>
    <lineage>
        <taxon>Bacteria</taxon>
        <taxon>Pseudomonadati</taxon>
        <taxon>Pseudomonadota</taxon>
        <taxon>Alphaproteobacteria</taxon>
        <taxon>Hyphomicrobiales</taxon>
        <taxon>Chelatococcaceae</taxon>
        <taxon>Chelatococcus</taxon>
    </lineage>
</organism>
<dbReference type="PROSITE" id="PS50123">
    <property type="entry name" value="CHER"/>
    <property type="match status" value="1"/>
</dbReference>
<evidence type="ECO:0000313" key="9">
    <source>
        <dbReference type="Proteomes" id="UP000577362"/>
    </source>
</evidence>
<dbReference type="AlphaFoldDB" id="A0A840CBX5"/>
<dbReference type="InterPro" id="IPR029063">
    <property type="entry name" value="SAM-dependent_MTases_sf"/>
</dbReference>
<evidence type="ECO:0000256" key="2">
    <source>
        <dbReference type="ARBA" id="ARBA00022603"/>
    </source>
</evidence>
<evidence type="ECO:0000313" key="8">
    <source>
        <dbReference type="EMBL" id="MBB4019767.1"/>
    </source>
</evidence>
<dbReference type="SUPFAM" id="SSF47757">
    <property type="entry name" value="Chemotaxis receptor methyltransferase CheR, N-terminal domain"/>
    <property type="match status" value="1"/>
</dbReference>
<proteinExistence type="predicted"/>
<comment type="caution">
    <text evidence="8">The sequence shown here is derived from an EMBL/GenBank/DDBJ whole genome shotgun (WGS) entry which is preliminary data.</text>
</comment>
<feature type="binding site" evidence="6">
    <location>
        <position position="115"/>
    </location>
    <ligand>
        <name>S-adenosyl-L-methionine</name>
        <dbReference type="ChEBI" id="CHEBI:59789"/>
    </ligand>
</feature>
<feature type="binding site" evidence="6">
    <location>
        <position position="78"/>
    </location>
    <ligand>
        <name>S-adenosyl-L-methionine</name>
        <dbReference type="ChEBI" id="CHEBI:59789"/>
    </ligand>
</feature>
<dbReference type="PIRSF" id="PIRSF000410">
    <property type="entry name" value="CheR"/>
    <property type="match status" value="1"/>
</dbReference>
<dbReference type="CDD" id="cd02440">
    <property type="entry name" value="AdoMet_MTases"/>
    <property type="match status" value="1"/>
</dbReference>
<dbReference type="PANTHER" id="PTHR24422:SF21">
    <property type="entry name" value="CHEMOTAXIS PROTEIN METHYLTRANSFERASE 1"/>
    <property type="match status" value="1"/>
</dbReference>
<keyword evidence="2 5" id="KW-0489">Methyltransferase</keyword>
<feature type="binding site" evidence="6">
    <location>
        <begin position="213"/>
        <end position="214"/>
    </location>
    <ligand>
        <name>S-adenosyl-L-methionine</name>
        <dbReference type="ChEBI" id="CHEBI:59789"/>
    </ligand>
</feature>
<keyword evidence="4 5" id="KW-0949">S-adenosyl-L-methionine</keyword>
<accession>A0A840CBX5</accession>
<keyword evidence="3 5" id="KW-0808">Transferase</keyword>
<dbReference type="GO" id="GO:0032259">
    <property type="term" value="P:methylation"/>
    <property type="evidence" value="ECO:0007669"/>
    <property type="project" value="UniProtKB-KW"/>
</dbReference>
<feature type="domain" description="CheR-type methyltransferase" evidence="7">
    <location>
        <begin position="1"/>
        <end position="257"/>
    </location>
</feature>
<dbReference type="SUPFAM" id="SSF53335">
    <property type="entry name" value="S-adenosyl-L-methionine-dependent methyltransferases"/>
    <property type="match status" value="1"/>
</dbReference>
<dbReference type="InterPro" id="IPR022642">
    <property type="entry name" value="CheR_C"/>
</dbReference>
<feature type="binding site" evidence="6">
    <location>
        <position position="74"/>
    </location>
    <ligand>
        <name>S-adenosyl-L-methionine</name>
        <dbReference type="ChEBI" id="CHEBI:59789"/>
    </ligand>
</feature>
<comment type="function">
    <text evidence="5">Methylation of the membrane-bound methyl-accepting chemotaxis proteins (MCP) to form gamma-glutamyl methyl ester residues in MCP.</text>
</comment>
<gene>
    <name evidence="8" type="ORF">GGR16_004822</name>
</gene>
<dbReference type="Pfam" id="PF01739">
    <property type="entry name" value="CheR"/>
    <property type="match status" value="1"/>
</dbReference>
<dbReference type="InterPro" id="IPR026024">
    <property type="entry name" value="Chemotaxis_MeTrfase_CheR"/>
</dbReference>
<evidence type="ECO:0000256" key="1">
    <source>
        <dbReference type="ARBA" id="ARBA00001541"/>
    </source>
</evidence>
<evidence type="ECO:0000256" key="5">
    <source>
        <dbReference type="PIRNR" id="PIRNR000410"/>
    </source>
</evidence>
<feature type="binding site" evidence="6">
    <location>
        <position position="72"/>
    </location>
    <ligand>
        <name>S-adenosyl-L-methionine</name>
        <dbReference type="ChEBI" id="CHEBI:59789"/>
    </ligand>
</feature>
<evidence type="ECO:0000256" key="4">
    <source>
        <dbReference type="ARBA" id="ARBA00022691"/>
    </source>
</evidence>
<dbReference type="EC" id="2.1.1.80" evidence="5"/>
<sequence length="276" mass="30569">MIAAGDYEFLQHFLKQRSGLNLSQEKQYLIESRLAPVARKVGLVGVEQLVTRLRAAPSGAVADAVVEAMTTNESSFFRDKTPFETFVSFVVPNLIDRRGSRRIRVWCAAASTGQEPYSLAMTLKENAHLLPGVTVEILATDLAGHVLERAQAGLYSAFEVQRGLPIQYLLKYFEQKGDQWQIRPEIRAMVQFRQFNLLQSFAGLGTFDIIFCRNVLIYFDIPTKADVLSRMAKVLAPDGYLVLGAAETVMGISDAFRSASGRPGLYVANRLAEATA</sequence>
<evidence type="ECO:0000259" key="7">
    <source>
        <dbReference type="PROSITE" id="PS50123"/>
    </source>
</evidence>
<reference evidence="8 9" key="1">
    <citation type="submission" date="2020-08" db="EMBL/GenBank/DDBJ databases">
        <title>Genomic Encyclopedia of Type Strains, Phase IV (KMG-IV): sequencing the most valuable type-strain genomes for metagenomic binning, comparative biology and taxonomic classification.</title>
        <authorList>
            <person name="Goeker M."/>
        </authorList>
    </citation>
    <scope>NUCLEOTIDE SEQUENCE [LARGE SCALE GENOMIC DNA]</scope>
    <source>
        <strain evidence="8 9">DSM 103737</strain>
    </source>
</reference>
<dbReference type="EMBL" id="JACIEN010000008">
    <property type="protein sequence ID" value="MBB4019767.1"/>
    <property type="molecule type" value="Genomic_DNA"/>
</dbReference>
<dbReference type="InterPro" id="IPR022641">
    <property type="entry name" value="CheR_N"/>
</dbReference>
<dbReference type="InterPro" id="IPR000780">
    <property type="entry name" value="CheR_MeTrfase"/>
</dbReference>